<dbReference type="CDD" id="cd02440">
    <property type="entry name" value="AdoMet_MTases"/>
    <property type="match status" value="1"/>
</dbReference>
<accession>A0AA96DKK9</accession>
<protein>
    <submittedName>
        <fullName evidence="1">Methyltransferase domain-containing protein</fullName>
    </submittedName>
</protein>
<dbReference type="PANTHER" id="PTHR43861:SF6">
    <property type="entry name" value="METHYLTRANSFERASE TYPE 11"/>
    <property type="match status" value="1"/>
</dbReference>
<dbReference type="EMBL" id="CP134854">
    <property type="protein sequence ID" value="WNL29765.1"/>
    <property type="molecule type" value="Genomic_DNA"/>
</dbReference>
<dbReference type="SUPFAM" id="SSF53335">
    <property type="entry name" value="S-adenosyl-L-methionine-dependent methyltransferases"/>
    <property type="match status" value="1"/>
</dbReference>
<name>A0AA96DKK9_9BACT</name>
<keyword evidence="1" id="KW-0489">Methyltransferase</keyword>
<dbReference type="InterPro" id="IPR029044">
    <property type="entry name" value="Nucleotide-diphossugar_trans"/>
</dbReference>
<evidence type="ECO:0000313" key="1">
    <source>
        <dbReference type="EMBL" id="WNL29765.1"/>
    </source>
</evidence>
<dbReference type="SUPFAM" id="SSF53448">
    <property type="entry name" value="Nucleotide-diphospho-sugar transferases"/>
    <property type="match status" value="1"/>
</dbReference>
<gene>
    <name evidence="1" type="ORF">RMQ68_10430</name>
</gene>
<dbReference type="Gene3D" id="3.40.50.150">
    <property type="entry name" value="Vaccinia Virus protein VP39"/>
    <property type="match status" value="1"/>
</dbReference>
<reference evidence="1" key="1">
    <citation type="submission" date="2023-09" db="EMBL/GenBank/DDBJ databases">
        <title>Arcobacter tbilisiensis sp. nov. isolated from chicken meat in Tbilisi, Georgia.</title>
        <authorList>
            <person name="Matthias R."/>
            <person name="Zautner A.E."/>
        </authorList>
    </citation>
    <scope>NUCLEOTIDE SEQUENCE</scope>
    <source>
        <strain evidence="1">LEO 52</strain>
    </source>
</reference>
<dbReference type="AlphaFoldDB" id="A0AA96DKK9"/>
<keyword evidence="1" id="KW-0808">Transferase</keyword>
<proteinExistence type="predicted"/>
<sequence length="394" mass="46030">MKINEKIVAVIQCTSSDFYESLDENDYCISKLKESNLFNSIILVMPNLEESYQYSRHADLWGVNIYFGDIWDVSIRIFEGVQYLNPDIIVRVLLKRFYLDIELIKKQIEFIKNGADIALLSRDVNYEISADVFSYKALVKVIEEVNTISDNYLRNAYKFAPWTMMDEISDFKSPTINYKELWDKNIVLDVKKKLEGLIGKEENKNHVSISNPSSRYSNLLKYIDKNDTLLDIACGQGVGVYMLSKNVKKAYGIDYNKIYIDNAKKKFIERNLHYYYGTDNNIKDLGIKFSVVTSLHTMEHVSDDIDFLRKIYNSLIEGGKLLLEVPRLMKYPLGEPLYYFHLREYEQEDLEKKILSVGFHISAKYGCNRHSYTHIDLAREGFFYICVKNNSKNE</sequence>
<dbReference type="Pfam" id="PF13489">
    <property type="entry name" value="Methyltransf_23"/>
    <property type="match status" value="1"/>
</dbReference>
<dbReference type="GO" id="GO:0008168">
    <property type="term" value="F:methyltransferase activity"/>
    <property type="evidence" value="ECO:0007669"/>
    <property type="project" value="UniProtKB-KW"/>
</dbReference>
<dbReference type="InterPro" id="IPR029063">
    <property type="entry name" value="SAM-dependent_MTases_sf"/>
</dbReference>
<dbReference type="PANTHER" id="PTHR43861">
    <property type="entry name" value="TRANS-ACONITATE 2-METHYLTRANSFERASE-RELATED"/>
    <property type="match status" value="1"/>
</dbReference>
<organism evidence="1">
    <name type="scientific">Arcobacter sp. AZ-2023</name>
    <dbReference type="NCBI Taxonomy" id="3074453"/>
    <lineage>
        <taxon>Bacteria</taxon>
        <taxon>Pseudomonadati</taxon>
        <taxon>Campylobacterota</taxon>
        <taxon>Epsilonproteobacteria</taxon>
        <taxon>Campylobacterales</taxon>
        <taxon>Arcobacteraceae</taxon>
        <taxon>Arcobacter</taxon>
    </lineage>
</organism>
<dbReference type="GO" id="GO:0032259">
    <property type="term" value="P:methylation"/>
    <property type="evidence" value="ECO:0007669"/>
    <property type="project" value="UniProtKB-KW"/>
</dbReference>